<protein>
    <recommendedName>
        <fullName evidence="3">Secreted protein</fullName>
    </recommendedName>
</protein>
<evidence type="ECO:0008006" key="3">
    <source>
        <dbReference type="Google" id="ProtNLM"/>
    </source>
</evidence>
<accession>A0AAV4URR4</accession>
<dbReference type="AlphaFoldDB" id="A0AAV4URR4"/>
<keyword evidence="2" id="KW-1185">Reference proteome</keyword>
<reference evidence="1 2" key="1">
    <citation type="submission" date="2021-06" db="EMBL/GenBank/DDBJ databases">
        <title>Caerostris extrusa draft genome.</title>
        <authorList>
            <person name="Kono N."/>
            <person name="Arakawa K."/>
        </authorList>
    </citation>
    <scope>NUCLEOTIDE SEQUENCE [LARGE SCALE GENOMIC DNA]</scope>
</reference>
<organism evidence="1 2">
    <name type="scientific">Caerostris extrusa</name>
    <name type="common">Bark spider</name>
    <name type="synonym">Caerostris bankana</name>
    <dbReference type="NCBI Taxonomy" id="172846"/>
    <lineage>
        <taxon>Eukaryota</taxon>
        <taxon>Metazoa</taxon>
        <taxon>Ecdysozoa</taxon>
        <taxon>Arthropoda</taxon>
        <taxon>Chelicerata</taxon>
        <taxon>Arachnida</taxon>
        <taxon>Araneae</taxon>
        <taxon>Araneomorphae</taxon>
        <taxon>Entelegynae</taxon>
        <taxon>Araneoidea</taxon>
        <taxon>Araneidae</taxon>
        <taxon>Caerostris</taxon>
    </lineage>
</organism>
<dbReference type="EMBL" id="BPLR01013347">
    <property type="protein sequence ID" value="GIY60596.1"/>
    <property type="molecule type" value="Genomic_DNA"/>
</dbReference>
<evidence type="ECO:0000313" key="2">
    <source>
        <dbReference type="Proteomes" id="UP001054945"/>
    </source>
</evidence>
<proteinExistence type="predicted"/>
<dbReference type="Proteomes" id="UP001054945">
    <property type="component" value="Unassembled WGS sequence"/>
</dbReference>
<name>A0AAV4URR4_CAEEX</name>
<sequence>MQSLGKLLKLIYPAIRCVLQASVFIATCSPHRVALFDVSIILARREQCLLTEQRTQPGATLFRMASSLALRVLGYPDGTMVLCSEFLKFYTTPYKTFRLCLKMVGHNSVKRNQNQSTKI</sequence>
<gene>
    <name evidence="1" type="ORF">CEXT_447701</name>
</gene>
<comment type="caution">
    <text evidence="1">The sequence shown here is derived from an EMBL/GenBank/DDBJ whole genome shotgun (WGS) entry which is preliminary data.</text>
</comment>
<evidence type="ECO:0000313" key="1">
    <source>
        <dbReference type="EMBL" id="GIY60596.1"/>
    </source>
</evidence>